<protein>
    <submittedName>
        <fullName evidence="2">ABC-2 type transport system permease protein</fullName>
    </submittedName>
</protein>
<dbReference type="InterPro" id="IPR010390">
    <property type="entry name" value="ABC-2_transporter-like"/>
</dbReference>
<evidence type="ECO:0000256" key="1">
    <source>
        <dbReference type="SAM" id="Phobius"/>
    </source>
</evidence>
<accession>A0A1H5TG56</accession>
<keyword evidence="1" id="KW-0812">Transmembrane</keyword>
<gene>
    <name evidence="2" type="ORF">SAMN04489712_101581</name>
</gene>
<proteinExistence type="predicted"/>
<feature type="transmembrane region" description="Helical" evidence="1">
    <location>
        <begin position="173"/>
        <end position="199"/>
    </location>
</feature>
<dbReference type="Proteomes" id="UP000236723">
    <property type="component" value="Unassembled WGS sequence"/>
</dbReference>
<name>A0A1H5TG56_9ACTN</name>
<dbReference type="PANTHER" id="PTHR36832">
    <property type="entry name" value="SLR1174 PROTEIN-RELATED"/>
    <property type="match status" value="1"/>
</dbReference>
<dbReference type="RefSeq" id="WP_200826988.1">
    <property type="nucleotide sequence ID" value="NZ_FNVO01000001.1"/>
</dbReference>
<reference evidence="3" key="1">
    <citation type="submission" date="2016-10" db="EMBL/GenBank/DDBJ databases">
        <authorList>
            <person name="Varghese N."/>
            <person name="Submissions S."/>
        </authorList>
    </citation>
    <scope>NUCLEOTIDE SEQUENCE [LARGE SCALE GENOMIC DNA]</scope>
    <source>
        <strain evidence="3">DSM 43163</strain>
    </source>
</reference>
<keyword evidence="1" id="KW-0472">Membrane</keyword>
<dbReference type="AlphaFoldDB" id="A0A1H5TG56"/>
<dbReference type="PANTHER" id="PTHR36832:SF2">
    <property type="entry name" value="INTEGRAL MEMBRANE PROTEIN"/>
    <property type="match status" value="1"/>
</dbReference>
<keyword evidence="1" id="KW-1133">Transmembrane helix</keyword>
<feature type="transmembrane region" description="Helical" evidence="1">
    <location>
        <begin position="229"/>
        <end position="249"/>
    </location>
</feature>
<evidence type="ECO:0000313" key="3">
    <source>
        <dbReference type="Proteomes" id="UP000236723"/>
    </source>
</evidence>
<dbReference type="EMBL" id="FNVO01000001">
    <property type="protein sequence ID" value="SEF60997.1"/>
    <property type="molecule type" value="Genomic_DNA"/>
</dbReference>
<evidence type="ECO:0000313" key="2">
    <source>
        <dbReference type="EMBL" id="SEF60997.1"/>
    </source>
</evidence>
<organism evidence="2 3">
    <name type="scientific">Thermomonospora echinospora</name>
    <dbReference type="NCBI Taxonomy" id="1992"/>
    <lineage>
        <taxon>Bacteria</taxon>
        <taxon>Bacillati</taxon>
        <taxon>Actinomycetota</taxon>
        <taxon>Actinomycetes</taxon>
        <taxon>Streptosporangiales</taxon>
        <taxon>Thermomonosporaceae</taxon>
        <taxon>Thermomonospora</taxon>
    </lineage>
</organism>
<feature type="transmembrane region" description="Helical" evidence="1">
    <location>
        <begin position="140"/>
        <end position="161"/>
    </location>
</feature>
<dbReference type="Pfam" id="PF06182">
    <property type="entry name" value="ABC2_membrane_6"/>
    <property type="match status" value="1"/>
</dbReference>
<sequence length="262" mass="27841">MSVYPWVAAYAFRRHATYWLGAVAEAVTNTMFGFVRAWIVLALWGARPALGGYDAADAVTFCFLTQALIGPVQVFGGLELTQRIRSGDVAIDLHRPVDLQGWWLADDLGRAGAALLLRGALPTLAGALAFDLRLPGPAGWAAFAVAVVLAVVTGFGLRYLVALAMFWLHDDRGLQAVALVASMFFSGMLLPLVAFPGWLGTLAQALPWAALIQVPADVLLGRYQGAELAAAYGFQALWAVVLLGAGRALTAAARRRLVIHGG</sequence>
<keyword evidence="3" id="KW-1185">Reference proteome</keyword>